<dbReference type="OrthoDB" id="1306217at2759"/>
<sequence>MSPSVPLGGKCPEFVFTGEPLALTSLRVFGCATYVNHENGESEPKTKEFVFLGYNECIKGYRLWCRSEACFNVLSSRNVIFVEMNFLACLFLLMLLQMRWSICLLKFILIYLLKPNSNL</sequence>
<comment type="caution">
    <text evidence="3">The sequence shown here is derived from an EMBL/GenBank/DDBJ whole genome shotgun (WGS) entry which is preliminary data.</text>
</comment>
<keyword evidence="1" id="KW-1133">Transmembrane helix</keyword>
<evidence type="ECO:0000313" key="3">
    <source>
        <dbReference type="EMBL" id="CAH9077301.1"/>
    </source>
</evidence>
<dbReference type="AlphaFoldDB" id="A0A9P1E462"/>
<feature type="transmembrane region" description="Helical" evidence="1">
    <location>
        <begin position="86"/>
        <end position="113"/>
    </location>
</feature>
<dbReference type="Pfam" id="PF25597">
    <property type="entry name" value="SH3_retrovirus"/>
    <property type="match status" value="1"/>
</dbReference>
<reference evidence="3" key="1">
    <citation type="submission" date="2022-07" db="EMBL/GenBank/DDBJ databases">
        <authorList>
            <person name="Macas J."/>
            <person name="Novak P."/>
            <person name="Neumann P."/>
        </authorList>
    </citation>
    <scope>NUCLEOTIDE SEQUENCE</scope>
</reference>
<organism evidence="3 4">
    <name type="scientific">Cuscuta europaea</name>
    <name type="common">European dodder</name>
    <dbReference type="NCBI Taxonomy" id="41803"/>
    <lineage>
        <taxon>Eukaryota</taxon>
        <taxon>Viridiplantae</taxon>
        <taxon>Streptophyta</taxon>
        <taxon>Embryophyta</taxon>
        <taxon>Tracheophyta</taxon>
        <taxon>Spermatophyta</taxon>
        <taxon>Magnoliopsida</taxon>
        <taxon>eudicotyledons</taxon>
        <taxon>Gunneridae</taxon>
        <taxon>Pentapetalae</taxon>
        <taxon>asterids</taxon>
        <taxon>lamiids</taxon>
        <taxon>Solanales</taxon>
        <taxon>Convolvulaceae</taxon>
        <taxon>Cuscuteae</taxon>
        <taxon>Cuscuta</taxon>
        <taxon>Cuscuta subgen. Cuscuta</taxon>
    </lineage>
</organism>
<evidence type="ECO:0000259" key="2">
    <source>
        <dbReference type="Pfam" id="PF25597"/>
    </source>
</evidence>
<keyword evidence="1" id="KW-0472">Membrane</keyword>
<dbReference type="EMBL" id="CAMAPE010000010">
    <property type="protein sequence ID" value="CAH9077301.1"/>
    <property type="molecule type" value="Genomic_DNA"/>
</dbReference>
<gene>
    <name evidence="3" type="ORF">CEURO_LOCUS6261</name>
</gene>
<evidence type="ECO:0000313" key="4">
    <source>
        <dbReference type="Proteomes" id="UP001152484"/>
    </source>
</evidence>
<dbReference type="Proteomes" id="UP001152484">
    <property type="component" value="Unassembled WGS sequence"/>
</dbReference>
<accession>A0A9P1E462</accession>
<proteinExistence type="predicted"/>
<dbReference type="InterPro" id="IPR057670">
    <property type="entry name" value="SH3_retrovirus"/>
</dbReference>
<name>A0A9P1E462_CUSEU</name>
<protein>
    <recommendedName>
        <fullName evidence="2">Retroviral polymerase SH3-like domain-containing protein</fullName>
    </recommendedName>
</protein>
<evidence type="ECO:0000256" key="1">
    <source>
        <dbReference type="SAM" id="Phobius"/>
    </source>
</evidence>
<keyword evidence="4" id="KW-1185">Reference proteome</keyword>
<keyword evidence="1" id="KW-0812">Transmembrane</keyword>
<feature type="domain" description="Retroviral polymerase SH3-like" evidence="2">
    <location>
        <begin position="32"/>
        <end position="84"/>
    </location>
</feature>